<dbReference type="GO" id="GO:0016887">
    <property type="term" value="F:ATP hydrolysis activity"/>
    <property type="evidence" value="ECO:0007669"/>
    <property type="project" value="InterPro"/>
</dbReference>
<dbReference type="EMBL" id="CAFABD010000045">
    <property type="protein sequence ID" value="CAB4822237.1"/>
    <property type="molecule type" value="Genomic_DNA"/>
</dbReference>
<dbReference type="InterPro" id="IPR003593">
    <property type="entry name" value="AAA+_ATPase"/>
</dbReference>
<sequence length="590" mass="65560">MARNVVNIEEVSKAFDIKALLNSVSIGISEGDRIGIVGRNGCGKSTLMKVIAGIESPDSGRVTRSNSAHIGILSQIDYADPESTVRDVVLGDTATHEWASDAGIREVFTGLFGGFDDHLFERKFESLSGGEKRRVGLAKLLIANLDLILLDEPTNHLDVEGVAWLAQHLNNRKNLAVAVVTHDRWFLDAVTDRTWEVVGGKIEEYDGGYSAYVLAKAERSRQASVLDGRRNALIRKELAWLRRGAPARTTKPKFRVDAANELISAEPAPRDKTELLKFARNRLGNTVYEAHHMQVKIGDKELIENLTWNVGPGDRIGIVGVNGAGKTTLMRTLAGELKPSGGKLVTGITVASAFLTQHLTELDPTWRVLEAVEKVANHIELGKGKSLSASQLCERLGFDRDSQWTPVGDLSGGERRRLQLTRLLMDSPNVLLLDEPTNDFDIETLNELEDLLDSYTGTLLVISHDRFFLERVCDRFVGLLGDKEVRDLPRGVDEYLEQREASLNAAIASNTPKKTQSNAAEQRQIKKDIVRLERQIEKLKELIATLEKEQQEAGSDSGRLLEVTNQLEKAHREFNTREEEWLEATLKVEL</sequence>
<keyword evidence="3" id="KW-0175">Coiled coil</keyword>
<dbReference type="InterPro" id="IPR003439">
    <property type="entry name" value="ABC_transporter-like_ATP-bd"/>
</dbReference>
<dbReference type="PANTHER" id="PTHR42855:SF1">
    <property type="entry name" value="ABC TRANSPORTER DOMAIN-CONTAINING PROTEIN"/>
    <property type="match status" value="1"/>
</dbReference>
<evidence type="ECO:0000256" key="1">
    <source>
        <dbReference type="ARBA" id="ARBA00022741"/>
    </source>
</evidence>
<dbReference type="CDD" id="cd03221">
    <property type="entry name" value="ABCF_EF-3"/>
    <property type="match status" value="2"/>
</dbReference>
<organism evidence="5">
    <name type="scientific">freshwater metagenome</name>
    <dbReference type="NCBI Taxonomy" id="449393"/>
    <lineage>
        <taxon>unclassified sequences</taxon>
        <taxon>metagenomes</taxon>
        <taxon>ecological metagenomes</taxon>
    </lineage>
</organism>
<dbReference type="InterPro" id="IPR032781">
    <property type="entry name" value="ABC_tran_Xtn"/>
</dbReference>
<dbReference type="Pfam" id="PF00005">
    <property type="entry name" value="ABC_tran"/>
    <property type="match status" value="2"/>
</dbReference>
<keyword evidence="1" id="KW-0547">Nucleotide-binding</keyword>
<feature type="coiled-coil region" evidence="3">
    <location>
        <begin position="522"/>
        <end position="580"/>
    </location>
</feature>
<dbReference type="SMART" id="SM00382">
    <property type="entry name" value="AAA"/>
    <property type="match status" value="2"/>
</dbReference>
<dbReference type="InterPro" id="IPR027417">
    <property type="entry name" value="P-loop_NTPase"/>
</dbReference>
<dbReference type="EMBL" id="CAEZSM010000016">
    <property type="protein sequence ID" value="CAB4536196.1"/>
    <property type="molecule type" value="Genomic_DNA"/>
</dbReference>
<protein>
    <submittedName>
        <fullName evidence="5">Unannotated protein</fullName>
    </submittedName>
</protein>
<dbReference type="PANTHER" id="PTHR42855">
    <property type="entry name" value="ABC TRANSPORTER ATP-BINDING SUBUNIT"/>
    <property type="match status" value="1"/>
</dbReference>
<evidence type="ECO:0000256" key="3">
    <source>
        <dbReference type="SAM" id="Coils"/>
    </source>
</evidence>
<accession>A0A6J6BBE1</accession>
<reference evidence="5" key="1">
    <citation type="submission" date="2020-05" db="EMBL/GenBank/DDBJ databases">
        <authorList>
            <person name="Chiriac C."/>
            <person name="Salcher M."/>
            <person name="Ghai R."/>
            <person name="Kavagutti S V."/>
        </authorList>
    </citation>
    <scope>NUCLEOTIDE SEQUENCE</scope>
</reference>
<name>A0A6J6BBE1_9ZZZZ</name>
<evidence type="ECO:0000313" key="6">
    <source>
        <dbReference type="EMBL" id="CAB4664974.1"/>
    </source>
</evidence>
<evidence type="ECO:0000256" key="2">
    <source>
        <dbReference type="ARBA" id="ARBA00022840"/>
    </source>
</evidence>
<dbReference type="InterPro" id="IPR017871">
    <property type="entry name" value="ABC_transporter-like_CS"/>
</dbReference>
<dbReference type="Gene3D" id="3.40.50.300">
    <property type="entry name" value="P-loop containing nucleotide triphosphate hydrolases"/>
    <property type="match status" value="2"/>
</dbReference>
<evidence type="ECO:0000313" key="7">
    <source>
        <dbReference type="EMBL" id="CAB4822237.1"/>
    </source>
</evidence>
<evidence type="ECO:0000313" key="5">
    <source>
        <dbReference type="EMBL" id="CAB4536196.1"/>
    </source>
</evidence>
<dbReference type="EMBL" id="CAFBOX010000028">
    <property type="protein sequence ID" value="CAB4992573.1"/>
    <property type="molecule type" value="Genomic_DNA"/>
</dbReference>
<gene>
    <name evidence="5" type="ORF">UFOPK1438_00229</name>
    <name evidence="6" type="ORF">UFOPK2329_00174</name>
    <name evidence="7" type="ORF">UFOPK3166_00422</name>
    <name evidence="8" type="ORF">UFOPK4035_00276</name>
    <name evidence="9" type="ORF">UFOPK4087_00194</name>
</gene>
<evidence type="ECO:0000313" key="9">
    <source>
        <dbReference type="EMBL" id="CAB5005951.1"/>
    </source>
</evidence>
<dbReference type="EMBL" id="CAEZWZ010000012">
    <property type="protein sequence ID" value="CAB4664974.1"/>
    <property type="molecule type" value="Genomic_DNA"/>
</dbReference>
<feature type="domain" description="ABC transporter" evidence="4">
    <location>
        <begin position="6"/>
        <end position="224"/>
    </location>
</feature>
<dbReference type="Pfam" id="PF12848">
    <property type="entry name" value="ABC_tran_Xtn"/>
    <property type="match status" value="1"/>
</dbReference>
<dbReference type="EMBL" id="CAFBPH010000020">
    <property type="protein sequence ID" value="CAB5005951.1"/>
    <property type="molecule type" value="Genomic_DNA"/>
</dbReference>
<keyword evidence="2" id="KW-0067">ATP-binding</keyword>
<dbReference type="SUPFAM" id="SSF52540">
    <property type="entry name" value="P-loop containing nucleoside triphosphate hydrolases"/>
    <property type="match status" value="2"/>
</dbReference>
<dbReference type="GO" id="GO:0005524">
    <property type="term" value="F:ATP binding"/>
    <property type="evidence" value="ECO:0007669"/>
    <property type="project" value="UniProtKB-KW"/>
</dbReference>
<evidence type="ECO:0000313" key="8">
    <source>
        <dbReference type="EMBL" id="CAB4992573.1"/>
    </source>
</evidence>
<dbReference type="AlphaFoldDB" id="A0A6J6BBE1"/>
<dbReference type="PROSITE" id="PS50893">
    <property type="entry name" value="ABC_TRANSPORTER_2"/>
    <property type="match status" value="2"/>
</dbReference>
<feature type="domain" description="ABC transporter" evidence="4">
    <location>
        <begin position="281"/>
        <end position="506"/>
    </location>
</feature>
<dbReference type="InterPro" id="IPR051309">
    <property type="entry name" value="ABCF_ATPase"/>
</dbReference>
<dbReference type="PROSITE" id="PS00211">
    <property type="entry name" value="ABC_TRANSPORTER_1"/>
    <property type="match status" value="1"/>
</dbReference>
<evidence type="ECO:0000259" key="4">
    <source>
        <dbReference type="PROSITE" id="PS50893"/>
    </source>
</evidence>
<proteinExistence type="predicted"/>